<dbReference type="PANTHER" id="PTHR37984:SF5">
    <property type="entry name" value="PROTEIN NYNRIN-LIKE"/>
    <property type="match status" value="1"/>
</dbReference>
<dbReference type="Gene3D" id="3.30.420.10">
    <property type="entry name" value="Ribonuclease H-like superfamily/Ribonuclease H"/>
    <property type="match status" value="1"/>
</dbReference>
<dbReference type="Pfam" id="PF17921">
    <property type="entry name" value="Integrase_H2C2"/>
    <property type="match status" value="1"/>
</dbReference>
<evidence type="ECO:0000259" key="2">
    <source>
        <dbReference type="Pfam" id="PF17921"/>
    </source>
</evidence>
<feature type="domain" description="Integrase zinc-binding" evidence="2">
    <location>
        <begin position="2"/>
        <end position="57"/>
    </location>
</feature>
<dbReference type="PANTHER" id="PTHR37984">
    <property type="entry name" value="PROTEIN CBG26694"/>
    <property type="match status" value="1"/>
</dbReference>
<dbReference type="InterPro" id="IPR041588">
    <property type="entry name" value="Integrase_H2C2"/>
</dbReference>
<gene>
    <name evidence="3" type="ORF">Cfor_09980</name>
</gene>
<accession>A0A6L2PP76</accession>
<evidence type="ECO:0000313" key="3">
    <source>
        <dbReference type="EMBL" id="GFG33330.1"/>
    </source>
</evidence>
<feature type="non-terminal residue" evidence="3">
    <location>
        <position position="1"/>
    </location>
</feature>
<dbReference type="EMBL" id="BLKM01008356">
    <property type="protein sequence ID" value="GFG33330.1"/>
    <property type="molecule type" value="Genomic_DNA"/>
</dbReference>
<dbReference type="AlphaFoldDB" id="A0A6L2PP76"/>
<name>A0A6L2PP76_COPFO</name>
<dbReference type="Gene3D" id="1.10.340.70">
    <property type="match status" value="1"/>
</dbReference>
<dbReference type="InterPro" id="IPR050951">
    <property type="entry name" value="Retrovirus_Pol_polyprotein"/>
</dbReference>
<organism evidence="3 4">
    <name type="scientific">Coptotermes formosanus</name>
    <name type="common">Formosan subterranean termite</name>
    <dbReference type="NCBI Taxonomy" id="36987"/>
    <lineage>
        <taxon>Eukaryota</taxon>
        <taxon>Metazoa</taxon>
        <taxon>Ecdysozoa</taxon>
        <taxon>Arthropoda</taxon>
        <taxon>Hexapoda</taxon>
        <taxon>Insecta</taxon>
        <taxon>Pterygota</taxon>
        <taxon>Neoptera</taxon>
        <taxon>Polyneoptera</taxon>
        <taxon>Dictyoptera</taxon>
        <taxon>Blattodea</taxon>
        <taxon>Blattoidea</taxon>
        <taxon>Termitoidae</taxon>
        <taxon>Rhinotermitidae</taxon>
        <taxon>Coptotermes</taxon>
    </lineage>
</organism>
<dbReference type="Proteomes" id="UP000502823">
    <property type="component" value="Unassembled WGS sequence"/>
</dbReference>
<dbReference type="EC" id="2.7.7.49" evidence="1"/>
<keyword evidence="4" id="KW-1185">Reference proteome</keyword>
<dbReference type="GO" id="GO:0003676">
    <property type="term" value="F:nucleic acid binding"/>
    <property type="evidence" value="ECO:0007669"/>
    <property type="project" value="InterPro"/>
</dbReference>
<dbReference type="SUPFAM" id="SSF53098">
    <property type="entry name" value="Ribonuclease H-like"/>
    <property type="match status" value="1"/>
</dbReference>
<dbReference type="GO" id="GO:0003964">
    <property type="term" value="F:RNA-directed DNA polymerase activity"/>
    <property type="evidence" value="ECO:0007669"/>
    <property type="project" value="UniProtKB-EC"/>
</dbReference>
<evidence type="ECO:0000313" key="4">
    <source>
        <dbReference type="Proteomes" id="UP000502823"/>
    </source>
</evidence>
<dbReference type="InterPro" id="IPR012337">
    <property type="entry name" value="RNaseH-like_sf"/>
</dbReference>
<dbReference type="InterPro" id="IPR036397">
    <property type="entry name" value="RNaseH_sf"/>
</dbReference>
<dbReference type="InParanoid" id="A0A6L2PP76"/>
<proteinExistence type="predicted"/>
<sequence length="197" mass="22547">LPNSIESKIIRYVHTSSGHLGVETCVAEIAHMFHVKNLRWKVRQFVSCCDTCQRVKQANRGYMTNECSHVLSKPGSLCALDIYGHLPKRRGSVKYILNKLTSDYTPYVIHPQCILTGNGTQFEYPSERKKLAELNIAVRYSPVRHLQTNPSQRHMCEISKFCKIYCHQTHKKWADVVPYTENWLNTTISGSTGYTAV</sequence>
<reference evidence="4" key="1">
    <citation type="submission" date="2020-01" db="EMBL/GenBank/DDBJ databases">
        <title>Draft genome sequence of the Termite Coptotermes fromosanus.</title>
        <authorList>
            <person name="Itakura S."/>
            <person name="Yosikawa Y."/>
            <person name="Umezawa K."/>
        </authorList>
    </citation>
    <scope>NUCLEOTIDE SEQUENCE [LARGE SCALE GENOMIC DNA]</scope>
</reference>
<comment type="caution">
    <text evidence="3">The sequence shown here is derived from an EMBL/GenBank/DDBJ whole genome shotgun (WGS) entry which is preliminary data.</text>
</comment>
<protein>
    <recommendedName>
        <fullName evidence="1">RNA-directed DNA polymerase</fullName>
        <ecNumber evidence="1">2.7.7.49</ecNumber>
    </recommendedName>
</protein>
<evidence type="ECO:0000256" key="1">
    <source>
        <dbReference type="ARBA" id="ARBA00012493"/>
    </source>
</evidence>
<dbReference type="OrthoDB" id="7555155at2759"/>